<evidence type="ECO:0000313" key="2">
    <source>
        <dbReference type="EnsemblPlants" id="OGLUM11G10760.1"/>
    </source>
</evidence>
<dbReference type="Proteomes" id="UP000026961">
    <property type="component" value="Chromosome 11"/>
</dbReference>
<protein>
    <submittedName>
        <fullName evidence="2">Uncharacterized protein</fullName>
    </submittedName>
</protein>
<sequence length="129" mass="13819">MGEVDQRGRWAPPDEGEFASPQRSEPFRGDVLASADIHVVPLPPHAQGWCGCGPGSCRFPRSGSASSRAAAPPALVMKLLRAWVSLNGLLGWGPTKGRRTGRFAVSLLARSSDPSGVFRRPLRSAFQEP</sequence>
<dbReference type="AlphaFoldDB" id="A0A0E0BIA8"/>
<evidence type="ECO:0000313" key="3">
    <source>
        <dbReference type="Proteomes" id="UP000026961"/>
    </source>
</evidence>
<evidence type="ECO:0000256" key="1">
    <source>
        <dbReference type="SAM" id="MobiDB-lite"/>
    </source>
</evidence>
<dbReference type="EnsemblPlants" id="OGLUM11G10760.1">
    <property type="protein sequence ID" value="OGLUM11G10760.1"/>
    <property type="gene ID" value="OGLUM11G10760"/>
</dbReference>
<reference evidence="2" key="1">
    <citation type="submission" date="2015-04" db="UniProtKB">
        <authorList>
            <consortium name="EnsemblPlants"/>
        </authorList>
    </citation>
    <scope>IDENTIFICATION</scope>
</reference>
<dbReference type="Gramene" id="OGLUM11G10760.1">
    <property type="protein sequence ID" value="OGLUM11G10760.1"/>
    <property type="gene ID" value="OGLUM11G10760"/>
</dbReference>
<proteinExistence type="predicted"/>
<feature type="region of interest" description="Disordered" evidence="1">
    <location>
        <begin position="1"/>
        <end position="25"/>
    </location>
</feature>
<keyword evidence="3" id="KW-1185">Reference proteome</keyword>
<accession>A0A0E0BIA8</accession>
<organism evidence="2">
    <name type="scientific">Oryza glumipatula</name>
    <dbReference type="NCBI Taxonomy" id="40148"/>
    <lineage>
        <taxon>Eukaryota</taxon>
        <taxon>Viridiplantae</taxon>
        <taxon>Streptophyta</taxon>
        <taxon>Embryophyta</taxon>
        <taxon>Tracheophyta</taxon>
        <taxon>Spermatophyta</taxon>
        <taxon>Magnoliopsida</taxon>
        <taxon>Liliopsida</taxon>
        <taxon>Poales</taxon>
        <taxon>Poaceae</taxon>
        <taxon>BOP clade</taxon>
        <taxon>Oryzoideae</taxon>
        <taxon>Oryzeae</taxon>
        <taxon>Oryzinae</taxon>
        <taxon>Oryza</taxon>
    </lineage>
</organism>
<dbReference type="HOGENOM" id="CLU_1952147_0_0_1"/>
<reference evidence="2" key="2">
    <citation type="submission" date="2018-05" db="EMBL/GenBank/DDBJ databases">
        <title>OgluRS3 (Oryza glumaepatula Reference Sequence Version 3).</title>
        <authorList>
            <person name="Zhang J."/>
            <person name="Kudrna D."/>
            <person name="Lee S."/>
            <person name="Talag J."/>
            <person name="Welchert J."/>
            <person name="Wing R.A."/>
        </authorList>
    </citation>
    <scope>NUCLEOTIDE SEQUENCE [LARGE SCALE GENOMIC DNA]</scope>
</reference>
<name>A0A0E0BIA8_9ORYZ</name>